<sequence length="31" mass="3569">MVETYRNWLWFFGTLAVLAGLPVTLAMILEL</sequence>
<gene>
    <name evidence="2" type="ORF">LCGC14_0734080</name>
</gene>
<keyword evidence="1" id="KW-0472">Membrane</keyword>
<keyword evidence="1" id="KW-1133">Transmembrane helix</keyword>
<dbReference type="AlphaFoldDB" id="A0A0F9STU7"/>
<keyword evidence="1" id="KW-0812">Transmembrane</keyword>
<organism evidence="2">
    <name type="scientific">marine sediment metagenome</name>
    <dbReference type="NCBI Taxonomy" id="412755"/>
    <lineage>
        <taxon>unclassified sequences</taxon>
        <taxon>metagenomes</taxon>
        <taxon>ecological metagenomes</taxon>
    </lineage>
</organism>
<evidence type="ECO:0000256" key="1">
    <source>
        <dbReference type="SAM" id="Phobius"/>
    </source>
</evidence>
<proteinExistence type="predicted"/>
<comment type="caution">
    <text evidence="2">The sequence shown here is derived from an EMBL/GenBank/DDBJ whole genome shotgun (WGS) entry which is preliminary data.</text>
</comment>
<feature type="transmembrane region" description="Helical" evidence="1">
    <location>
        <begin position="7"/>
        <end position="29"/>
    </location>
</feature>
<accession>A0A0F9STU7</accession>
<evidence type="ECO:0000313" key="2">
    <source>
        <dbReference type="EMBL" id="KKN40356.1"/>
    </source>
</evidence>
<name>A0A0F9STU7_9ZZZZ</name>
<reference evidence="2" key="1">
    <citation type="journal article" date="2015" name="Nature">
        <title>Complex archaea that bridge the gap between prokaryotes and eukaryotes.</title>
        <authorList>
            <person name="Spang A."/>
            <person name="Saw J.H."/>
            <person name="Jorgensen S.L."/>
            <person name="Zaremba-Niedzwiedzka K."/>
            <person name="Martijn J."/>
            <person name="Lind A.E."/>
            <person name="van Eijk R."/>
            <person name="Schleper C."/>
            <person name="Guy L."/>
            <person name="Ettema T.J."/>
        </authorList>
    </citation>
    <scope>NUCLEOTIDE SEQUENCE</scope>
</reference>
<dbReference type="EMBL" id="LAZR01001710">
    <property type="protein sequence ID" value="KKN40356.1"/>
    <property type="molecule type" value="Genomic_DNA"/>
</dbReference>
<protein>
    <submittedName>
        <fullName evidence="2">Uncharacterized protein</fullName>
    </submittedName>
</protein>